<dbReference type="InterPro" id="IPR020904">
    <property type="entry name" value="Sc_DH/Rdtase_CS"/>
</dbReference>
<sequence length="272" mass="29599">MSKIIFITGASRGFGKLWAKALLERGDKVAATARNVNDLNDLTEQYGENILPVELDVNDREACFTAINQAHSYFGQIDVVINNAGFGLFGAIEETTEKQARNQMETNFFGLLWITQAALPIMRAQKSGHIIQVSSFLGLVTLPVLGIYNASKYAVNGLSETLASEVKDFGIKVSLIEPNGFSTDWSGASAFQTEPNEVYAPIKKAFAEGATPDSWGKPVSTTKAVLALIDAENPPLHFLLGKVAYPGVKQVYSERLAEFEAWKEVSAEAHGH</sequence>
<dbReference type="InterPro" id="IPR051911">
    <property type="entry name" value="SDR_oxidoreductase"/>
</dbReference>
<dbReference type="PANTHER" id="PTHR43976:SF16">
    <property type="entry name" value="SHORT-CHAIN DEHYDROGENASE_REDUCTASE FAMILY PROTEIN"/>
    <property type="match status" value="1"/>
</dbReference>
<dbReference type="AlphaFoldDB" id="A0A4R5DS03"/>
<accession>A0A4R5DS03</accession>
<comment type="caution">
    <text evidence="4">The sequence shown here is derived from an EMBL/GenBank/DDBJ whole genome shotgun (WGS) entry which is preliminary data.</text>
</comment>
<protein>
    <submittedName>
        <fullName evidence="4">SDR family NAD(P)-dependent oxidoreductase</fullName>
    </submittedName>
</protein>
<dbReference type="PROSITE" id="PS00061">
    <property type="entry name" value="ADH_SHORT"/>
    <property type="match status" value="1"/>
</dbReference>
<dbReference type="Pfam" id="PF00106">
    <property type="entry name" value="adh_short"/>
    <property type="match status" value="1"/>
</dbReference>
<evidence type="ECO:0000313" key="5">
    <source>
        <dbReference type="Proteomes" id="UP000294850"/>
    </source>
</evidence>
<organism evidence="4 5">
    <name type="scientific">Dyadobacter psychrotolerans</name>
    <dbReference type="NCBI Taxonomy" id="2541721"/>
    <lineage>
        <taxon>Bacteria</taxon>
        <taxon>Pseudomonadati</taxon>
        <taxon>Bacteroidota</taxon>
        <taxon>Cytophagia</taxon>
        <taxon>Cytophagales</taxon>
        <taxon>Spirosomataceae</taxon>
        <taxon>Dyadobacter</taxon>
    </lineage>
</organism>
<dbReference type="CDD" id="cd05374">
    <property type="entry name" value="17beta-HSD-like_SDR_c"/>
    <property type="match status" value="1"/>
</dbReference>
<evidence type="ECO:0000313" key="4">
    <source>
        <dbReference type="EMBL" id="TDE17109.1"/>
    </source>
</evidence>
<dbReference type="GO" id="GO:0016491">
    <property type="term" value="F:oxidoreductase activity"/>
    <property type="evidence" value="ECO:0007669"/>
    <property type="project" value="UniProtKB-KW"/>
</dbReference>
<dbReference type="EMBL" id="SMFL01000002">
    <property type="protein sequence ID" value="TDE17109.1"/>
    <property type="molecule type" value="Genomic_DNA"/>
</dbReference>
<evidence type="ECO:0000256" key="3">
    <source>
        <dbReference type="RuleBase" id="RU000363"/>
    </source>
</evidence>
<dbReference type="InterPro" id="IPR036291">
    <property type="entry name" value="NAD(P)-bd_dom_sf"/>
</dbReference>
<dbReference type="RefSeq" id="WP_131956873.1">
    <property type="nucleotide sequence ID" value="NZ_SMFL01000002.1"/>
</dbReference>
<evidence type="ECO:0000256" key="1">
    <source>
        <dbReference type="ARBA" id="ARBA00006484"/>
    </source>
</evidence>
<proteinExistence type="inferred from homology"/>
<gene>
    <name evidence="4" type="ORF">E0F88_04190</name>
</gene>
<dbReference type="PRINTS" id="PR00081">
    <property type="entry name" value="GDHRDH"/>
</dbReference>
<dbReference type="PRINTS" id="PR00080">
    <property type="entry name" value="SDRFAMILY"/>
</dbReference>
<dbReference type="SUPFAM" id="SSF51735">
    <property type="entry name" value="NAD(P)-binding Rossmann-fold domains"/>
    <property type="match status" value="1"/>
</dbReference>
<reference evidence="4 5" key="1">
    <citation type="submission" date="2019-03" db="EMBL/GenBank/DDBJ databases">
        <title>Dyadobacter AR-3-6 sp. nov., isolated from arctic soil.</title>
        <authorList>
            <person name="Chaudhary D.K."/>
        </authorList>
    </citation>
    <scope>NUCLEOTIDE SEQUENCE [LARGE SCALE GENOMIC DNA]</scope>
    <source>
        <strain evidence="4 5">AR-3-6</strain>
    </source>
</reference>
<name>A0A4R5DS03_9BACT</name>
<dbReference type="Gene3D" id="3.40.50.720">
    <property type="entry name" value="NAD(P)-binding Rossmann-like Domain"/>
    <property type="match status" value="1"/>
</dbReference>
<dbReference type="OrthoDB" id="9786056at2"/>
<dbReference type="InterPro" id="IPR002347">
    <property type="entry name" value="SDR_fam"/>
</dbReference>
<keyword evidence="5" id="KW-1185">Reference proteome</keyword>
<dbReference type="Proteomes" id="UP000294850">
    <property type="component" value="Unassembled WGS sequence"/>
</dbReference>
<dbReference type="PANTHER" id="PTHR43976">
    <property type="entry name" value="SHORT CHAIN DEHYDROGENASE"/>
    <property type="match status" value="1"/>
</dbReference>
<keyword evidence="2" id="KW-0560">Oxidoreductase</keyword>
<comment type="similarity">
    <text evidence="1 3">Belongs to the short-chain dehydrogenases/reductases (SDR) family.</text>
</comment>
<dbReference type="NCBIfam" id="NF006114">
    <property type="entry name" value="PRK08263.1"/>
    <property type="match status" value="1"/>
</dbReference>
<evidence type="ECO:0000256" key="2">
    <source>
        <dbReference type="ARBA" id="ARBA00023002"/>
    </source>
</evidence>